<sequence length="384" mass="41826">MRVLVTTPTFPPHNSGLGNAALQQALGLQRRGVDVVVATGGDRRAKETIEGIAVERFAVSGAESLLHPIRGDVTGYLAFLEGSAFDVLLLNAWQNWATDLAMRIAPQISGRKFLYSHGLSTNVFFPAQPVRSTLRFLAWRRYWWELARKSSLLDGVIALAETGTDSRFDDVKVVRRSGTPVHIIANSASNGLQDRQLPHKSERRQIIAVGSYTWLKGFDFVLRAYAASAARGRYPLVLYGQHHTRFTTKLRHLARRLDISDADLVFNEGFSGQQLAAEYSRAVLVISGSRTECQPLVLIDAMATGTPFVARPTGCIADMPGGVVASSPSEAARQIDRILADDSVWSGYSAMSIDAAATTYDAERNADLLLHLLRAPPSGPGKPA</sequence>
<dbReference type="Gene3D" id="3.40.50.2000">
    <property type="entry name" value="Glycogen Phosphorylase B"/>
    <property type="match status" value="2"/>
</dbReference>
<feature type="domain" description="Glycosyltransferase subfamily 4-like N-terminal" evidence="1">
    <location>
        <begin position="16"/>
        <end position="116"/>
    </location>
</feature>
<dbReference type="SUPFAM" id="SSF53756">
    <property type="entry name" value="UDP-Glycosyltransferase/glycogen phosphorylase"/>
    <property type="match status" value="1"/>
</dbReference>
<evidence type="ECO:0000259" key="1">
    <source>
        <dbReference type="Pfam" id="PF13579"/>
    </source>
</evidence>
<dbReference type="PANTHER" id="PTHR45947">
    <property type="entry name" value="SULFOQUINOVOSYL TRANSFERASE SQD2"/>
    <property type="match status" value="1"/>
</dbReference>
<proteinExistence type="predicted"/>
<dbReference type="AlphaFoldDB" id="A0AAJ5VS38"/>
<gene>
    <name evidence="2" type="ORF">P0Y65_16585</name>
</gene>
<evidence type="ECO:0000313" key="2">
    <source>
        <dbReference type="EMBL" id="WEK03791.1"/>
    </source>
</evidence>
<accession>A0AAJ5VS38</accession>
<reference evidence="2" key="1">
    <citation type="submission" date="2023-03" db="EMBL/GenBank/DDBJ databases">
        <title>Andean soil-derived lignocellulolytic bacterial consortium as a source of novel taxa and putative plastic-active enzymes.</title>
        <authorList>
            <person name="Diaz-Garcia L."/>
            <person name="Chuvochina M."/>
            <person name="Feuerriegel G."/>
            <person name="Bunk B."/>
            <person name="Sproer C."/>
            <person name="Streit W.R."/>
            <person name="Rodriguez L.M."/>
            <person name="Overmann J."/>
            <person name="Jimenez D.J."/>
        </authorList>
    </citation>
    <scope>NUCLEOTIDE SEQUENCE</scope>
    <source>
        <strain evidence="2">MAG 4196</strain>
    </source>
</reference>
<name>A0AAJ5VS38_9HYPH</name>
<dbReference type="PANTHER" id="PTHR45947:SF3">
    <property type="entry name" value="SULFOQUINOVOSYL TRANSFERASE SQD2"/>
    <property type="match status" value="1"/>
</dbReference>
<dbReference type="EMBL" id="CP119312">
    <property type="protein sequence ID" value="WEK03791.1"/>
    <property type="molecule type" value="Genomic_DNA"/>
</dbReference>
<dbReference type="InterPro" id="IPR050194">
    <property type="entry name" value="Glycosyltransferase_grp1"/>
</dbReference>
<organism evidence="2 3">
    <name type="scientific">Candidatus Devosia phytovorans</name>
    <dbReference type="NCBI Taxonomy" id="3121372"/>
    <lineage>
        <taxon>Bacteria</taxon>
        <taxon>Pseudomonadati</taxon>
        <taxon>Pseudomonadota</taxon>
        <taxon>Alphaproteobacteria</taxon>
        <taxon>Hyphomicrobiales</taxon>
        <taxon>Devosiaceae</taxon>
        <taxon>Devosia</taxon>
    </lineage>
</organism>
<dbReference type="Proteomes" id="UP001217476">
    <property type="component" value="Chromosome"/>
</dbReference>
<dbReference type="GO" id="GO:0016757">
    <property type="term" value="F:glycosyltransferase activity"/>
    <property type="evidence" value="ECO:0007669"/>
    <property type="project" value="TreeGrafter"/>
</dbReference>
<evidence type="ECO:0000313" key="3">
    <source>
        <dbReference type="Proteomes" id="UP001217476"/>
    </source>
</evidence>
<protein>
    <submittedName>
        <fullName evidence="2">Glycosyltransferase</fullName>
    </submittedName>
</protein>
<dbReference type="InterPro" id="IPR028098">
    <property type="entry name" value="Glyco_trans_4-like_N"/>
</dbReference>
<dbReference type="Pfam" id="PF13692">
    <property type="entry name" value="Glyco_trans_1_4"/>
    <property type="match status" value="1"/>
</dbReference>
<dbReference type="CDD" id="cd03801">
    <property type="entry name" value="GT4_PimA-like"/>
    <property type="match status" value="1"/>
</dbReference>
<dbReference type="Pfam" id="PF13579">
    <property type="entry name" value="Glyco_trans_4_4"/>
    <property type="match status" value="1"/>
</dbReference>